<name>A0A6M3K790_9ZZZZ</name>
<reference evidence="2" key="1">
    <citation type="submission" date="2020-03" db="EMBL/GenBank/DDBJ databases">
        <title>The deep terrestrial virosphere.</title>
        <authorList>
            <person name="Holmfeldt K."/>
            <person name="Nilsson E."/>
            <person name="Simone D."/>
            <person name="Lopez-Fernandez M."/>
            <person name="Wu X."/>
            <person name="de Brujin I."/>
            <person name="Lundin D."/>
            <person name="Andersson A."/>
            <person name="Bertilsson S."/>
            <person name="Dopson M."/>
        </authorList>
    </citation>
    <scope>NUCLEOTIDE SEQUENCE</scope>
    <source>
        <strain evidence="2">MM415A01252</strain>
        <strain evidence="1">MM415B01142</strain>
    </source>
</reference>
<organism evidence="2">
    <name type="scientific">viral metagenome</name>
    <dbReference type="NCBI Taxonomy" id="1070528"/>
    <lineage>
        <taxon>unclassified sequences</taxon>
        <taxon>metagenomes</taxon>
        <taxon>organismal metagenomes</taxon>
    </lineage>
</organism>
<dbReference type="EMBL" id="MT142294">
    <property type="protein sequence ID" value="QJA77643.1"/>
    <property type="molecule type" value="Genomic_DNA"/>
</dbReference>
<dbReference type="AlphaFoldDB" id="A0A6M3K790"/>
<gene>
    <name evidence="2" type="ORF">MM415A01252_0002</name>
    <name evidence="1" type="ORF">MM415B01142_0013</name>
</gene>
<evidence type="ECO:0000313" key="2">
    <source>
        <dbReference type="EMBL" id="QJA77643.1"/>
    </source>
</evidence>
<accession>A0A6M3K790</accession>
<sequence>MSDDELNVSVRQENLCSYDGSDGKCLYKQVRWNICEICIWRKKLNIPKLLIKGCKKNGKI</sequence>
<dbReference type="EMBL" id="MT141403">
    <property type="protein sequence ID" value="QJA60286.1"/>
    <property type="molecule type" value="Genomic_DNA"/>
</dbReference>
<protein>
    <submittedName>
        <fullName evidence="2">Uncharacterized protein</fullName>
    </submittedName>
</protein>
<proteinExistence type="predicted"/>
<evidence type="ECO:0000313" key="1">
    <source>
        <dbReference type="EMBL" id="QJA60286.1"/>
    </source>
</evidence>